<evidence type="ECO:0000313" key="3">
    <source>
        <dbReference type="Proteomes" id="UP000179920"/>
    </source>
</evidence>
<reference evidence="1" key="2">
    <citation type="submission" date="2016-04" db="EMBL/GenBank/DDBJ databases">
        <authorList>
            <person name="Evans L.H."/>
            <person name="Alamgir A."/>
            <person name="Owens N."/>
            <person name="Weber N.D."/>
            <person name="Virtaneva K."/>
            <person name="Barbian K."/>
            <person name="Babar A."/>
            <person name="Rosenke K."/>
        </authorList>
    </citation>
    <scope>NUCLEOTIDE SEQUENCE</scope>
    <source>
        <strain evidence="1">UB2112</strain>
    </source>
</reference>
<gene>
    <name evidence="2" type="ORF">UBRO2_05774</name>
    <name evidence="1" type="ORF">UBRO_20259</name>
</gene>
<protein>
    <submittedName>
        <fullName evidence="1">Uncharacterized protein</fullName>
    </submittedName>
</protein>
<dbReference type="Proteomes" id="UP000179920">
    <property type="component" value="Chromosome VI"/>
</dbReference>
<evidence type="ECO:0000313" key="1">
    <source>
        <dbReference type="EMBL" id="SAM81913.1"/>
    </source>
</evidence>
<organism evidence="1 3">
    <name type="scientific">Ustilago bromivora</name>
    <dbReference type="NCBI Taxonomy" id="307758"/>
    <lineage>
        <taxon>Eukaryota</taxon>
        <taxon>Fungi</taxon>
        <taxon>Dikarya</taxon>
        <taxon>Basidiomycota</taxon>
        <taxon>Ustilaginomycotina</taxon>
        <taxon>Ustilaginomycetes</taxon>
        <taxon>Ustilaginales</taxon>
        <taxon>Ustilaginaceae</taxon>
        <taxon>Ustilago</taxon>
    </lineage>
</organism>
<dbReference type="EMBL" id="ULHB01000207">
    <property type="protein sequence ID" value="SYW85302.1"/>
    <property type="molecule type" value="Genomic_DNA"/>
</dbReference>
<reference evidence="3" key="1">
    <citation type="submission" date="2016-04" db="EMBL/GenBank/DDBJ databases">
        <authorList>
            <person name="Guldener U."/>
            <person name="Guldener U."/>
        </authorList>
    </citation>
    <scope>NUCLEOTIDE SEQUENCE [LARGE SCALE GENOMIC DNA]</scope>
    <source>
        <strain evidence="3">UB2112</strain>
    </source>
</reference>
<proteinExistence type="predicted"/>
<sequence>MSPWQMWMAIQHDPKTNTLFILGQRTVLLIKVYKRFFQRSNQSPHQFMEIDFENAKDFYHRIVESTDDGIPVSGWNSRSTWRSRGDGLLSVHEGKAFMINESMALILDLNVDTPALHVGDLDEVSRPFESRLDGQSHEAAEPNVVTDDEVAPSILVYTEWDPPCACQYQFCNFVQMDDVGLSCSASVRPEKIPLSWQDEGQAMEWAKTVSREGLILLLHYDFSEARRKFVPRPQDPWPDTLPGIAGIDWELIDDDEGT</sequence>
<keyword evidence="4" id="KW-1185">Reference proteome</keyword>
<accession>A0A1K0GPI3</accession>
<dbReference type="Proteomes" id="UP000658997">
    <property type="component" value="Unassembled WGS sequence"/>
</dbReference>
<name>A0A1K0GPI3_9BASI</name>
<evidence type="ECO:0000313" key="4">
    <source>
        <dbReference type="Proteomes" id="UP000658997"/>
    </source>
</evidence>
<dbReference type="AlphaFoldDB" id="A0A1K0GPI3"/>
<dbReference type="EMBL" id="LT558122">
    <property type="protein sequence ID" value="SAM81913.1"/>
    <property type="molecule type" value="Genomic_DNA"/>
</dbReference>
<evidence type="ECO:0000313" key="2">
    <source>
        <dbReference type="EMBL" id="SYW85302.1"/>
    </source>
</evidence>
<reference evidence="2" key="3">
    <citation type="submission" date="2018-08" db="EMBL/GenBank/DDBJ databases">
        <authorList>
            <person name="Guldener U."/>
        </authorList>
    </citation>
    <scope>NUCLEOTIDE SEQUENCE</scope>
    <source>
        <strain evidence="2">UB2</strain>
    </source>
</reference>